<dbReference type="Gene3D" id="3.30.70.330">
    <property type="match status" value="1"/>
</dbReference>
<feature type="region of interest" description="Disordered" evidence="14">
    <location>
        <begin position="258"/>
        <end position="307"/>
    </location>
</feature>
<sequence length="613" mass="67251">MAAFSNTEPMYDDFANRSPRSFRHPAMNRQPGRPDGFSTMHGGFGLEQTHGLNSARFGGRPDPFGSNFQQPPAGNMSHFPYDMNAAQTWNSPAPPLSFGTNGMPGIGQNGDLGPARSVKPSRGRVGINNIWYDQLQPPQQPGTPSINAPRGGPGREIDLDDDELIPTAIVIKNIPFAVKKEQLVQLMVDMNLPLPYAFNYHFDNGVFRGLAFANFTSPQETESVINALNHMELSGRKLRVEYKKMLPLVERERIEREKRERRGQLEEQHRPLPQSQLSTQLSLGSMNRNTPSPLSSRSAPKPDVDMNDPRTLELYTEMMIFQRDQSREVLIYPATLEPQERRTVHTLAHNMGLAHTSRGTGDQRQVHIYRVAPGSNVSPPTLSGAFPQEGLRQTLGRSSTGDVANEHRAYEAMPFNNQSILRGQSSVGLLDVDGGYGRGADSNLRNAKSFADLRSWSPSPVPSSASFPAALQTNGARLQQQQQHQQQQQQQGLNDTAGSNTPTLTPTGAPAGGRDEPFLISSMGNMTIGGQAPNNTSPRRQRSLFADWSEGSSNYQSNAPIGSKRTVSMGPDNRESVPIRQSRGPTSNNTIGFGRHQGRGSDELRKAASAIAE</sequence>
<keyword evidence="6" id="KW-0378">Hydrolase</keyword>
<dbReference type="eggNOG" id="KOG0108">
    <property type="taxonomic scope" value="Eukaryota"/>
</dbReference>
<dbReference type="SMART" id="SM00360">
    <property type="entry name" value="RRM"/>
    <property type="match status" value="1"/>
</dbReference>
<keyword evidence="3" id="KW-0963">Cytoplasm</keyword>
<evidence type="ECO:0000256" key="12">
    <source>
        <dbReference type="ARBA" id="ARBA00062407"/>
    </source>
</evidence>
<dbReference type="Proteomes" id="UP000030752">
    <property type="component" value="Unassembled WGS sequence"/>
</dbReference>
<evidence type="ECO:0000256" key="9">
    <source>
        <dbReference type="ARBA" id="ARBA00022884"/>
    </source>
</evidence>
<evidence type="ECO:0000256" key="3">
    <source>
        <dbReference type="ARBA" id="ARBA00022490"/>
    </source>
</evidence>
<dbReference type="SMART" id="SM00393">
    <property type="entry name" value="R3H"/>
    <property type="match status" value="1"/>
</dbReference>
<dbReference type="GO" id="GO:0003677">
    <property type="term" value="F:DNA binding"/>
    <property type="evidence" value="ECO:0007669"/>
    <property type="project" value="UniProtKB-ARBA"/>
</dbReference>
<dbReference type="OrthoDB" id="434258at2759"/>
<dbReference type="GeneID" id="19977695"/>
<proteinExistence type="predicted"/>
<dbReference type="GO" id="GO:0005737">
    <property type="term" value="C:cytoplasm"/>
    <property type="evidence" value="ECO:0007669"/>
    <property type="project" value="UniProtKB-SubCell"/>
</dbReference>
<evidence type="ECO:0000256" key="5">
    <source>
        <dbReference type="ARBA" id="ARBA00022741"/>
    </source>
</evidence>
<dbReference type="FunFam" id="3.30.70.330:FF:000183">
    <property type="entry name" value="R3H domain containing protein"/>
    <property type="match status" value="1"/>
</dbReference>
<dbReference type="InterPro" id="IPR036867">
    <property type="entry name" value="R3H_dom_sf"/>
</dbReference>
<dbReference type="CDD" id="cd12253">
    <property type="entry name" value="RRM_PIN4_like"/>
    <property type="match status" value="1"/>
</dbReference>
<dbReference type="InParanoid" id="W2S7J7"/>
<comment type="function">
    <text evidence="11">Regulates global gene expression after oxidative stress. Interacts and stabilizes mRNAs and may regulate their transition between different cytoplasmic components after oxidative stress.</text>
</comment>
<dbReference type="VEuPathDB" id="FungiDB:HMPREF1541_10356"/>
<evidence type="ECO:0000256" key="6">
    <source>
        <dbReference type="ARBA" id="ARBA00022801"/>
    </source>
</evidence>
<evidence type="ECO:0000256" key="7">
    <source>
        <dbReference type="ARBA" id="ARBA00022806"/>
    </source>
</evidence>
<dbReference type="AlphaFoldDB" id="W2S7J7"/>
<evidence type="ECO:0000256" key="2">
    <source>
        <dbReference type="ARBA" id="ARBA00004496"/>
    </source>
</evidence>
<evidence type="ECO:0000259" key="15">
    <source>
        <dbReference type="PROSITE" id="PS50102"/>
    </source>
</evidence>
<dbReference type="GO" id="GO:0071014">
    <property type="term" value="C:post-mRNA release spliceosomal complex"/>
    <property type="evidence" value="ECO:0007669"/>
    <property type="project" value="UniProtKB-ARBA"/>
</dbReference>
<keyword evidence="4" id="KW-0597">Phosphoprotein</keyword>
<dbReference type="PROSITE" id="PS50102">
    <property type="entry name" value="RRM"/>
    <property type="match status" value="1"/>
</dbReference>
<feature type="domain" description="R3H" evidence="16">
    <location>
        <begin position="308"/>
        <end position="372"/>
    </location>
</feature>
<organism evidence="17 18">
    <name type="scientific">Cyphellophora europaea (strain CBS 101466)</name>
    <name type="common">Phialophora europaea</name>
    <dbReference type="NCBI Taxonomy" id="1220924"/>
    <lineage>
        <taxon>Eukaryota</taxon>
        <taxon>Fungi</taxon>
        <taxon>Dikarya</taxon>
        <taxon>Ascomycota</taxon>
        <taxon>Pezizomycotina</taxon>
        <taxon>Eurotiomycetes</taxon>
        <taxon>Chaetothyriomycetidae</taxon>
        <taxon>Chaetothyriales</taxon>
        <taxon>Cyphellophoraceae</taxon>
        <taxon>Cyphellophora</taxon>
    </lineage>
</organism>
<evidence type="ECO:0000313" key="17">
    <source>
        <dbReference type="EMBL" id="ETN44686.1"/>
    </source>
</evidence>
<feature type="compositionally biased region" description="Low complexity" evidence="14">
    <location>
        <begin position="274"/>
        <end position="283"/>
    </location>
</feature>
<dbReference type="GO" id="GO:0005524">
    <property type="term" value="F:ATP binding"/>
    <property type="evidence" value="ECO:0007669"/>
    <property type="project" value="UniProtKB-KW"/>
</dbReference>
<gene>
    <name evidence="17" type="ORF">HMPREF1541_10356</name>
</gene>
<dbReference type="InterPro" id="IPR012677">
    <property type="entry name" value="Nucleotide-bd_a/b_plait_sf"/>
</dbReference>
<dbReference type="InterPro" id="IPR035979">
    <property type="entry name" value="RBD_domain_sf"/>
</dbReference>
<dbReference type="Gene3D" id="3.30.1370.50">
    <property type="entry name" value="R3H-like domain"/>
    <property type="match status" value="1"/>
</dbReference>
<dbReference type="InterPro" id="IPR001374">
    <property type="entry name" value="R3H_dom"/>
</dbReference>
<dbReference type="InterPro" id="IPR000504">
    <property type="entry name" value="RRM_dom"/>
</dbReference>
<evidence type="ECO:0000259" key="16">
    <source>
        <dbReference type="PROSITE" id="PS51061"/>
    </source>
</evidence>
<dbReference type="SUPFAM" id="SSF54928">
    <property type="entry name" value="RNA-binding domain, RBD"/>
    <property type="match status" value="1"/>
</dbReference>
<evidence type="ECO:0000256" key="10">
    <source>
        <dbReference type="ARBA" id="ARBA00023242"/>
    </source>
</evidence>
<accession>W2S7J7</accession>
<keyword evidence="18" id="KW-1185">Reference proteome</keyword>
<dbReference type="FunFam" id="3.30.1370.50:FF:000002">
    <property type="entry name" value="Immunoglobulin mu DNA-binding protein 2"/>
    <property type="match status" value="1"/>
</dbReference>
<dbReference type="HOGENOM" id="CLU_022096_2_0_1"/>
<feature type="region of interest" description="Disordered" evidence="14">
    <location>
        <begin position="474"/>
        <end position="613"/>
    </location>
</feature>
<keyword evidence="5" id="KW-0547">Nucleotide-binding</keyword>
<dbReference type="PROSITE" id="PS51061">
    <property type="entry name" value="R3H"/>
    <property type="match status" value="1"/>
</dbReference>
<protein>
    <recommendedName>
        <fullName evidence="19">RNA-binding protein PIN4</fullName>
    </recommendedName>
</protein>
<keyword evidence="8" id="KW-0067">ATP-binding</keyword>
<keyword evidence="10" id="KW-0539">Nucleus</keyword>
<feature type="compositionally biased region" description="Polar residues" evidence="14">
    <location>
        <begin position="284"/>
        <end position="298"/>
    </location>
</feature>
<keyword evidence="7" id="KW-0347">Helicase</keyword>
<evidence type="ECO:0000256" key="1">
    <source>
        <dbReference type="ARBA" id="ARBA00004123"/>
    </source>
</evidence>
<dbReference type="SUPFAM" id="SSF82708">
    <property type="entry name" value="R3H domain"/>
    <property type="match status" value="1"/>
</dbReference>
<dbReference type="GO" id="GO:0016787">
    <property type="term" value="F:hydrolase activity"/>
    <property type="evidence" value="ECO:0007669"/>
    <property type="project" value="UniProtKB-KW"/>
</dbReference>
<evidence type="ECO:0000313" key="18">
    <source>
        <dbReference type="Proteomes" id="UP000030752"/>
    </source>
</evidence>
<name>W2S7J7_CYPE1</name>
<dbReference type="STRING" id="1220924.W2S7J7"/>
<dbReference type="InterPro" id="IPR034069">
    <property type="entry name" value="R3H_Cip2"/>
</dbReference>
<feature type="compositionally biased region" description="Low complexity" evidence="14">
    <location>
        <begin position="479"/>
        <end position="491"/>
    </location>
</feature>
<dbReference type="InterPro" id="IPR034186">
    <property type="entry name" value="PIN4-like_RRM"/>
</dbReference>
<comment type="subunit">
    <text evidence="12">Interacts with csx1.</text>
</comment>
<comment type="subcellular location">
    <subcellularLocation>
        <location evidence="2">Cytoplasm</location>
    </subcellularLocation>
    <subcellularLocation>
        <location evidence="1">Nucleus</location>
    </subcellularLocation>
</comment>
<feature type="region of interest" description="Disordered" evidence="14">
    <location>
        <begin position="1"/>
        <end position="76"/>
    </location>
</feature>
<feature type="domain" description="RRM" evidence="15">
    <location>
        <begin position="167"/>
        <end position="245"/>
    </location>
</feature>
<dbReference type="Pfam" id="PF00076">
    <property type="entry name" value="RRM_1"/>
    <property type="match status" value="1"/>
</dbReference>
<evidence type="ECO:0008006" key="19">
    <source>
        <dbReference type="Google" id="ProtNLM"/>
    </source>
</evidence>
<feature type="compositionally biased region" description="Polar residues" evidence="14">
    <location>
        <begin position="550"/>
        <end position="560"/>
    </location>
</feature>
<dbReference type="GO" id="GO:0003723">
    <property type="term" value="F:RNA binding"/>
    <property type="evidence" value="ECO:0007669"/>
    <property type="project" value="UniProtKB-UniRule"/>
</dbReference>
<dbReference type="GO" id="GO:0004386">
    <property type="term" value="F:helicase activity"/>
    <property type="evidence" value="ECO:0007669"/>
    <property type="project" value="UniProtKB-KW"/>
</dbReference>
<evidence type="ECO:0000256" key="14">
    <source>
        <dbReference type="SAM" id="MobiDB-lite"/>
    </source>
</evidence>
<evidence type="ECO:0000256" key="11">
    <source>
        <dbReference type="ARBA" id="ARBA00055199"/>
    </source>
</evidence>
<evidence type="ECO:0000256" key="13">
    <source>
        <dbReference type="PROSITE-ProRule" id="PRU00176"/>
    </source>
</evidence>
<reference evidence="17 18" key="1">
    <citation type="submission" date="2013-03" db="EMBL/GenBank/DDBJ databases">
        <title>The Genome Sequence of Phialophora europaea CBS 101466.</title>
        <authorList>
            <consortium name="The Broad Institute Genomics Platform"/>
            <person name="Cuomo C."/>
            <person name="de Hoog S."/>
            <person name="Gorbushina A."/>
            <person name="Walker B."/>
            <person name="Young S.K."/>
            <person name="Zeng Q."/>
            <person name="Gargeya S."/>
            <person name="Fitzgerald M."/>
            <person name="Haas B."/>
            <person name="Abouelleil A."/>
            <person name="Allen A.W."/>
            <person name="Alvarado L."/>
            <person name="Arachchi H.M."/>
            <person name="Berlin A.M."/>
            <person name="Chapman S.B."/>
            <person name="Gainer-Dewar J."/>
            <person name="Goldberg J."/>
            <person name="Griggs A."/>
            <person name="Gujja S."/>
            <person name="Hansen M."/>
            <person name="Howarth C."/>
            <person name="Imamovic A."/>
            <person name="Ireland A."/>
            <person name="Larimer J."/>
            <person name="McCowan C."/>
            <person name="Murphy C."/>
            <person name="Pearson M."/>
            <person name="Poon T.W."/>
            <person name="Priest M."/>
            <person name="Roberts A."/>
            <person name="Saif S."/>
            <person name="Shea T."/>
            <person name="Sisk P."/>
            <person name="Sykes S."/>
            <person name="Wortman J."/>
            <person name="Nusbaum C."/>
            <person name="Birren B."/>
        </authorList>
    </citation>
    <scope>NUCLEOTIDE SEQUENCE [LARGE SCALE GENOMIC DNA]</scope>
    <source>
        <strain evidence="17 18">CBS 101466</strain>
    </source>
</reference>
<keyword evidence="9 13" id="KW-0694">RNA-binding</keyword>
<evidence type="ECO:0000256" key="8">
    <source>
        <dbReference type="ARBA" id="ARBA00022840"/>
    </source>
</evidence>
<evidence type="ECO:0000256" key="4">
    <source>
        <dbReference type="ARBA" id="ARBA00022553"/>
    </source>
</evidence>
<dbReference type="EMBL" id="KB822714">
    <property type="protein sequence ID" value="ETN44686.1"/>
    <property type="molecule type" value="Genomic_DNA"/>
</dbReference>
<feature type="region of interest" description="Disordered" evidence="14">
    <location>
        <begin position="134"/>
        <end position="153"/>
    </location>
</feature>
<dbReference type="CDD" id="cd02639">
    <property type="entry name" value="R3H_RRM"/>
    <property type="match status" value="1"/>
</dbReference>
<dbReference type="RefSeq" id="XP_008713249.1">
    <property type="nucleotide sequence ID" value="XM_008715027.1"/>
</dbReference>
<feature type="compositionally biased region" description="Basic and acidic residues" evidence="14">
    <location>
        <begin position="258"/>
        <end position="270"/>
    </location>
</feature>
<dbReference type="Pfam" id="PF01424">
    <property type="entry name" value="R3H"/>
    <property type="match status" value="1"/>
</dbReference>